<protein>
    <recommendedName>
        <fullName evidence="4">Dirigent protein</fullName>
    </recommendedName>
</protein>
<evidence type="ECO:0000256" key="3">
    <source>
        <dbReference type="ARBA" id="ARBA00022525"/>
    </source>
</evidence>
<evidence type="ECO:0000256" key="4">
    <source>
        <dbReference type="RuleBase" id="RU363099"/>
    </source>
</evidence>
<dbReference type="InterPro" id="IPR044859">
    <property type="entry name" value="Allene_oxi_cyc_Dirigent"/>
</dbReference>
<comment type="caution">
    <text evidence="5">The sequence shown here is derived from an EMBL/GenBank/DDBJ whole genome shotgun (WGS) entry which is preliminary data.</text>
</comment>
<feature type="signal peptide" evidence="4">
    <location>
        <begin position="1"/>
        <end position="24"/>
    </location>
</feature>
<name>A0AA39ACA0_VITRO</name>
<keyword evidence="4" id="KW-0052">Apoplast</keyword>
<evidence type="ECO:0000313" key="6">
    <source>
        <dbReference type="Proteomes" id="UP001168098"/>
    </source>
</evidence>
<dbReference type="Gene3D" id="2.40.480.10">
    <property type="entry name" value="Allene oxide cyclase-like"/>
    <property type="match status" value="1"/>
</dbReference>
<dbReference type="InterPro" id="IPR004265">
    <property type="entry name" value="Dirigent"/>
</dbReference>
<proteinExistence type="inferred from homology"/>
<reference evidence="5 6" key="1">
    <citation type="journal article" date="2023" name="BMC Biotechnol.">
        <title>Vitis rotundifolia cv Carlos genome sequencing.</title>
        <authorList>
            <person name="Huff M."/>
            <person name="Hulse-Kemp A."/>
            <person name="Scheffler B."/>
            <person name="Youngblood R."/>
            <person name="Simpson S."/>
            <person name="Babiker E."/>
            <person name="Staton M."/>
        </authorList>
    </citation>
    <scope>NUCLEOTIDE SEQUENCE [LARGE SCALE GENOMIC DNA]</scope>
    <source>
        <tissue evidence="5">Leaf</tissue>
    </source>
</reference>
<organism evidence="5 6">
    <name type="scientific">Vitis rotundifolia</name>
    <name type="common">Muscadine grape</name>
    <dbReference type="NCBI Taxonomy" id="103349"/>
    <lineage>
        <taxon>Eukaryota</taxon>
        <taxon>Viridiplantae</taxon>
        <taxon>Streptophyta</taxon>
        <taxon>Embryophyta</taxon>
        <taxon>Tracheophyta</taxon>
        <taxon>Spermatophyta</taxon>
        <taxon>Magnoliopsida</taxon>
        <taxon>eudicotyledons</taxon>
        <taxon>Gunneridae</taxon>
        <taxon>Pentapetalae</taxon>
        <taxon>rosids</taxon>
        <taxon>Vitales</taxon>
        <taxon>Vitaceae</taxon>
        <taxon>Viteae</taxon>
        <taxon>Vitis</taxon>
    </lineage>
</organism>
<sequence length="190" mass="20860">MEKTALVLVAFSLAVAMAMPLVHSTIGDPKEVDEWLHKIRLAKQKMTRFHFYYHDIQNVSSMKVAQASITDKSPTLFGLTNMMDDPLTEGPELTSKQVGRAQGLYGLSGLNEFSLLVVMNLAFTSGEYNRSTLTILGRYESAQLTIQEMPIVGGSGVFRLAHGIASGRTYSRNATSGNAVVEFNIVAIHY</sequence>
<keyword evidence="6" id="KW-1185">Reference proteome</keyword>
<feature type="chain" id="PRO_5041482066" description="Dirigent protein" evidence="4">
    <location>
        <begin position="25"/>
        <end position="190"/>
    </location>
</feature>
<evidence type="ECO:0000256" key="1">
    <source>
        <dbReference type="ARBA" id="ARBA00010746"/>
    </source>
</evidence>
<dbReference type="EMBL" id="JARBHA010000003">
    <property type="protein sequence ID" value="KAJ9704390.1"/>
    <property type="molecule type" value="Genomic_DNA"/>
</dbReference>
<keyword evidence="4" id="KW-0732">Signal</keyword>
<comment type="subcellular location">
    <subcellularLocation>
        <location evidence="4">Secreted</location>
        <location evidence="4">Extracellular space</location>
        <location evidence="4">Apoplast</location>
    </subcellularLocation>
</comment>
<dbReference type="AlphaFoldDB" id="A0AA39ACA0"/>
<gene>
    <name evidence="5" type="ORF">PVL29_002794</name>
</gene>
<dbReference type="GO" id="GO:0009699">
    <property type="term" value="P:phenylpropanoid biosynthetic process"/>
    <property type="evidence" value="ECO:0007669"/>
    <property type="project" value="UniProtKB-ARBA"/>
</dbReference>
<dbReference type="GO" id="GO:0048046">
    <property type="term" value="C:apoplast"/>
    <property type="evidence" value="ECO:0007669"/>
    <property type="project" value="UniProtKB-SubCell"/>
</dbReference>
<comment type="similarity">
    <text evidence="1 4">Belongs to the plant dirigent protein family.</text>
</comment>
<accession>A0AA39ACA0</accession>
<dbReference type="PANTHER" id="PTHR21495">
    <property type="entry name" value="NUCLEOPORIN-RELATED"/>
    <property type="match status" value="1"/>
</dbReference>
<evidence type="ECO:0000313" key="5">
    <source>
        <dbReference type="EMBL" id="KAJ9704390.1"/>
    </source>
</evidence>
<dbReference type="Pfam" id="PF03018">
    <property type="entry name" value="Dirigent"/>
    <property type="match status" value="1"/>
</dbReference>
<dbReference type="Proteomes" id="UP001168098">
    <property type="component" value="Unassembled WGS sequence"/>
</dbReference>
<keyword evidence="3 4" id="KW-0964">Secreted</keyword>
<comment type="function">
    <text evidence="4">Dirigent proteins impart stereoselectivity on the phenoxy radical-coupling reaction, yielding optically active lignans from two molecules of coniferyl alcohol in the biosynthesis of lignans, flavonolignans, and alkaloids and thus plays a central role in plant secondary metabolism.</text>
</comment>
<evidence type="ECO:0000256" key="2">
    <source>
        <dbReference type="ARBA" id="ARBA00011738"/>
    </source>
</evidence>
<comment type="subunit">
    <text evidence="2 4">Homodimer.</text>
</comment>